<evidence type="ECO:0000256" key="1">
    <source>
        <dbReference type="SAM" id="SignalP"/>
    </source>
</evidence>
<evidence type="ECO:0000313" key="3">
    <source>
        <dbReference type="Proteomes" id="UP000305471"/>
    </source>
</evidence>
<dbReference type="AlphaFoldDB" id="A0A4U0ZGE7"/>
<dbReference type="OrthoDB" id="1446922at2"/>
<keyword evidence="1" id="KW-0732">Signal</keyword>
<gene>
    <name evidence="2" type="ORF">E5672_16305</name>
</gene>
<accession>A0A4U0ZGE7</accession>
<evidence type="ECO:0008006" key="4">
    <source>
        <dbReference type="Google" id="ProtNLM"/>
    </source>
</evidence>
<name>A0A4U0ZGE7_9ALTE</name>
<organism evidence="2 3">
    <name type="scientific">Alteromonas portus</name>
    <dbReference type="NCBI Taxonomy" id="2565549"/>
    <lineage>
        <taxon>Bacteria</taxon>
        <taxon>Pseudomonadati</taxon>
        <taxon>Pseudomonadota</taxon>
        <taxon>Gammaproteobacteria</taxon>
        <taxon>Alteromonadales</taxon>
        <taxon>Alteromonadaceae</taxon>
        <taxon>Alteromonas/Salinimonas group</taxon>
        <taxon>Alteromonas</taxon>
    </lineage>
</organism>
<dbReference type="Proteomes" id="UP000305471">
    <property type="component" value="Unassembled WGS sequence"/>
</dbReference>
<dbReference type="EMBL" id="SWCO01000009">
    <property type="protein sequence ID" value="TKB02060.1"/>
    <property type="molecule type" value="Genomic_DNA"/>
</dbReference>
<dbReference type="RefSeq" id="WP_136783175.1">
    <property type="nucleotide sequence ID" value="NZ_SWCO01000009.1"/>
</dbReference>
<proteinExistence type="predicted"/>
<protein>
    <recommendedName>
        <fullName evidence="4">Outer membrane protein beta-barrel domain-containing protein</fullName>
    </recommendedName>
</protein>
<comment type="caution">
    <text evidence="2">The sequence shown here is derived from an EMBL/GenBank/DDBJ whole genome shotgun (WGS) entry which is preliminary data.</text>
</comment>
<sequence>MRVKIALGMVTAMAFAPLVTAKGAAKGNAHHWETSPHHLSALVGTTYTKECGNAFTLGIDYEYRLSDFLGVGFVAEYAFEDLDAYTYLLVADLHITNNFIAQIGPGVEFHGSHKMEVARLGFLYEFEISGFTISPQLHYDYHRNHKSAVVAGLAIGMSF</sequence>
<feature type="chain" id="PRO_5020358505" description="Outer membrane protein beta-barrel domain-containing protein" evidence="1">
    <location>
        <begin position="22"/>
        <end position="159"/>
    </location>
</feature>
<feature type="signal peptide" evidence="1">
    <location>
        <begin position="1"/>
        <end position="21"/>
    </location>
</feature>
<evidence type="ECO:0000313" key="2">
    <source>
        <dbReference type="EMBL" id="TKB02060.1"/>
    </source>
</evidence>
<keyword evidence="3" id="KW-1185">Reference proteome</keyword>
<reference evidence="2 3" key="1">
    <citation type="submission" date="2019-04" db="EMBL/GenBank/DDBJ databases">
        <title>Alteromonas portus sp. nov., an alginate lyase-excreting marine bacterium.</title>
        <authorList>
            <person name="Huang H."/>
            <person name="Mo K."/>
            <person name="Bao S."/>
        </authorList>
    </citation>
    <scope>NUCLEOTIDE SEQUENCE [LARGE SCALE GENOMIC DNA]</scope>
    <source>
        <strain evidence="2 3">HB161718</strain>
    </source>
</reference>